<dbReference type="CDD" id="cd04301">
    <property type="entry name" value="NAT_SF"/>
    <property type="match status" value="1"/>
</dbReference>
<dbReference type="Proteomes" id="UP001215231">
    <property type="component" value="Chromosome"/>
</dbReference>
<evidence type="ECO:0000313" key="4">
    <source>
        <dbReference type="EMBL" id="WDE13789.1"/>
    </source>
</evidence>
<dbReference type="PANTHER" id="PTHR43072">
    <property type="entry name" value="N-ACETYLTRANSFERASE"/>
    <property type="match status" value="1"/>
</dbReference>
<dbReference type="PANTHER" id="PTHR43072:SF23">
    <property type="entry name" value="UPF0039 PROTEIN C11D3.02C"/>
    <property type="match status" value="1"/>
</dbReference>
<reference evidence="4 5" key="1">
    <citation type="journal article" date="2022" name="Mar. Drugs">
        <title>Bioassay-Guided Fractionation Leads to the Detection of Cholic Acid Generated by the Rare Thalassomonas sp.</title>
        <authorList>
            <person name="Pheiffer F."/>
            <person name="Schneider Y.K."/>
            <person name="Hansen E.H."/>
            <person name="Andersen J.H."/>
            <person name="Isaksson J."/>
            <person name="Busche T."/>
            <person name="R C."/>
            <person name="Kalinowski J."/>
            <person name="Zyl L.V."/>
            <person name="Trindade M."/>
        </authorList>
    </citation>
    <scope>NUCLEOTIDE SEQUENCE [LARGE SCALE GENOMIC DNA]</scope>
    <source>
        <strain evidence="4 5">A5K-61T</strain>
    </source>
</reference>
<accession>A0ABY7VJ86</accession>
<evidence type="ECO:0000313" key="5">
    <source>
        <dbReference type="Proteomes" id="UP001215231"/>
    </source>
</evidence>
<dbReference type="SUPFAM" id="SSF55729">
    <property type="entry name" value="Acyl-CoA N-acyltransferases (Nat)"/>
    <property type="match status" value="1"/>
</dbReference>
<organism evidence="4 5">
    <name type="scientific">Thalassomonas haliotis</name>
    <dbReference type="NCBI Taxonomy" id="485448"/>
    <lineage>
        <taxon>Bacteria</taxon>
        <taxon>Pseudomonadati</taxon>
        <taxon>Pseudomonadota</taxon>
        <taxon>Gammaproteobacteria</taxon>
        <taxon>Alteromonadales</taxon>
        <taxon>Colwelliaceae</taxon>
        <taxon>Thalassomonas</taxon>
    </lineage>
</organism>
<evidence type="ECO:0000256" key="1">
    <source>
        <dbReference type="ARBA" id="ARBA00022679"/>
    </source>
</evidence>
<dbReference type="Pfam" id="PF00583">
    <property type="entry name" value="Acetyltransf_1"/>
    <property type="match status" value="1"/>
</dbReference>
<dbReference type="EMBL" id="CP059693">
    <property type="protein sequence ID" value="WDE13789.1"/>
    <property type="molecule type" value="Genomic_DNA"/>
</dbReference>
<protein>
    <submittedName>
        <fullName evidence="4">N-acetyltransferase</fullName>
    </submittedName>
</protein>
<name>A0ABY7VJ86_9GAMM</name>
<dbReference type="PROSITE" id="PS51186">
    <property type="entry name" value="GNAT"/>
    <property type="match status" value="1"/>
</dbReference>
<evidence type="ECO:0000256" key="2">
    <source>
        <dbReference type="ARBA" id="ARBA00023315"/>
    </source>
</evidence>
<keyword evidence="5" id="KW-1185">Reference proteome</keyword>
<keyword evidence="2" id="KW-0012">Acyltransferase</keyword>
<sequence>MIRVRQFIPNDFPVVQEIYQQGINSGNATFETQVKSWQQWHQAMLKPCRLIAEKEGEILGWAALSPISARPVYGGVAEVSVYTAASARGQGIGKQLMSQLITSSEEHNIWTLQAAIFPENKASIILHQKHGFNTLGVRKQLGKLKGVWRDVVLMERRSTQVGID</sequence>
<proteinExistence type="predicted"/>
<dbReference type="Gene3D" id="3.40.630.30">
    <property type="match status" value="1"/>
</dbReference>
<dbReference type="RefSeq" id="WP_274054228.1">
    <property type="nucleotide sequence ID" value="NZ_CP059693.1"/>
</dbReference>
<dbReference type="InterPro" id="IPR000182">
    <property type="entry name" value="GNAT_dom"/>
</dbReference>
<feature type="domain" description="N-acetyltransferase" evidence="3">
    <location>
        <begin position="2"/>
        <end position="159"/>
    </location>
</feature>
<keyword evidence="1" id="KW-0808">Transferase</keyword>
<dbReference type="InterPro" id="IPR016181">
    <property type="entry name" value="Acyl_CoA_acyltransferase"/>
</dbReference>
<gene>
    <name evidence="4" type="ORF">H3N35_10345</name>
</gene>
<evidence type="ECO:0000259" key="3">
    <source>
        <dbReference type="PROSITE" id="PS51186"/>
    </source>
</evidence>